<dbReference type="OrthoDB" id="3690688at2"/>
<proteinExistence type="predicted"/>
<keyword evidence="2" id="KW-1185">Reference proteome</keyword>
<evidence type="ECO:0000313" key="2">
    <source>
        <dbReference type="Proteomes" id="UP000248889"/>
    </source>
</evidence>
<protein>
    <submittedName>
        <fullName evidence="1">Uncharacterized protein</fullName>
    </submittedName>
</protein>
<dbReference type="EMBL" id="QKYN01000184">
    <property type="protein sequence ID" value="RAG81013.1"/>
    <property type="molecule type" value="Genomic_DNA"/>
</dbReference>
<dbReference type="AlphaFoldDB" id="A0A2X0IBN0"/>
<name>A0A2X0IBN0_9ACTN</name>
<comment type="caution">
    <text evidence="1">The sequence shown here is derived from an EMBL/GenBank/DDBJ whole genome shotgun (WGS) entry which is preliminary data.</text>
</comment>
<reference evidence="1 2" key="1">
    <citation type="submission" date="2018-06" db="EMBL/GenBank/DDBJ databases">
        <title>Streptacidiphilus pinicola sp. nov., isolated from pine grove soil.</title>
        <authorList>
            <person name="Roh S.G."/>
            <person name="Park S."/>
            <person name="Kim M.-K."/>
            <person name="Yun B.-R."/>
            <person name="Park J."/>
            <person name="Kim M.J."/>
            <person name="Kim Y.S."/>
            <person name="Kim S.B."/>
        </authorList>
    </citation>
    <scope>NUCLEOTIDE SEQUENCE [LARGE SCALE GENOMIC DNA]</scope>
    <source>
        <strain evidence="1 2">MMS16-CNU450</strain>
    </source>
</reference>
<evidence type="ECO:0000313" key="1">
    <source>
        <dbReference type="EMBL" id="RAG81013.1"/>
    </source>
</evidence>
<gene>
    <name evidence="1" type="ORF">DN069_34995</name>
</gene>
<sequence length="304" mass="33383">MDTPAPPPAPAPFPEALRAAIGANGLTLDRIVDRLRSRGVALSTSTLSLWQTGRCRPERADSLRALAILEEVLDVPANGLSALLGPPRPRGRHLPRPADAQGLAETWTSTSAAGEAAWDGVDTRWDATLTRLSTHSRLVVDAERRERSVWSRRLVRAETEGADRWIVVRRADPTAPRPALEAGPNCRVGRVVHVAAEGLLVAELLFDHRLARGETALFEYALHHQAGHRPSTRFGVRLNQRTRERLLEVRFDPAARPRRCCVFRSSSLAAEPRERPVPLDTGGSVHAVALGAGPGRFGIRWEWD</sequence>
<dbReference type="Proteomes" id="UP000248889">
    <property type="component" value="Unassembled WGS sequence"/>
</dbReference>
<accession>A0A2X0IBN0</accession>
<organism evidence="1 2">
    <name type="scientific">Streptacidiphilus pinicola</name>
    <dbReference type="NCBI Taxonomy" id="2219663"/>
    <lineage>
        <taxon>Bacteria</taxon>
        <taxon>Bacillati</taxon>
        <taxon>Actinomycetota</taxon>
        <taxon>Actinomycetes</taxon>
        <taxon>Kitasatosporales</taxon>
        <taxon>Streptomycetaceae</taxon>
        <taxon>Streptacidiphilus</taxon>
    </lineage>
</organism>